<dbReference type="Pfam" id="PF01476">
    <property type="entry name" value="LysM"/>
    <property type="match status" value="1"/>
</dbReference>
<dbReference type="InterPro" id="IPR018392">
    <property type="entry name" value="LysM"/>
</dbReference>
<dbReference type="CDD" id="cd00118">
    <property type="entry name" value="LysM"/>
    <property type="match status" value="1"/>
</dbReference>
<evidence type="ECO:0000313" key="3">
    <source>
        <dbReference type="EMBL" id="CAA6821889.1"/>
    </source>
</evidence>
<dbReference type="InterPro" id="IPR052196">
    <property type="entry name" value="Bact_Kbp"/>
</dbReference>
<dbReference type="AlphaFoldDB" id="A0A6S6U5A9"/>
<dbReference type="InterPro" id="IPR036779">
    <property type="entry name" value="LysM_dom_sf"/>
</dbReference>
<sequence>MYYNSNQNSNDYYNSYKKEMAELESYRREESLQNVLKFIFLVLAIVLLATGAFYLYKYFNPTLDEKTPISKTEKVFSKNDNLEKIVIREEELPKSIQIQESNLLMHQNIKSNATDTQRTSAGTVSSMNEKDIELIVQIIMSQINTKKEIPLEDQLKNIENTIFQTKSLKETNHYNKIILTENEVKNTKNSSLMKLTTNLNNIMNESVDLTDNYSKELDIELTSRENAMRIIIVQEGDTLSRIAKKAYGDYDDYPKIFAANPEIIKNPNQIFVGQRLRIPS</sequence>
<name>A0A6S6U5A9_9BACT</name>
<keyword evidence="1" id="KW-1133">Transmembrane helix</keyword>
<evidence type="ECO:0000259" key="2">
    <source>
        <dbReference type="PROSITE" id="PS51782"/>
    </source>
</evidence>
<keyword evidence="1" id="KW-0812">Transmembrane</keyword>
<protein>
    <submittedName>
        <fullName evidence="3">Ferric siderophore transport system, periplasmic binding protein TonB</fullName>
    </submittedName>
</protein>
<keyword evidence="1" id="KW-0472">Membrane</keyword>
<gene>
    <name evidence="3" type="ORF">HELGO_WM9002</name>
</gene>
<dbReference type="PANTHER" id="PTHR34700:SF4">
    <property type="entry name" value="PHAGE-LIKE ELEMENT PBSX PROTEIN XKDP"/>
    <property type="match status" value="1"/>
</dbReference>
<reference evidence="3" key="1">
    <citation type="submission" date="2020-01" db="EMBL/GenBank/DDBJ databases">
        <authorList>
            <person name="Meier V. D."/>
            <person name="Meier V D."/>
        </authorList>
    </citation>
    <scope>NUCLEOTIDE SEQUENCE</scope>
    <source>
        <strain evidence="3">HLG_WM_MAG_06</strain>
    </source>
</reference>
<feature type="domain" description="LysM" evidence="2">
    <location>
        <begin position="229"/>
        <end position="278"/>
    </location>
</feature>
<dbReference type="PANTHER" id="PTHR34700">
    <property type="entry name" value="POTASSIUM BINDING PROTEIN KBP"/>
    <property type="match status" value="1"/>
</dbReference>
<dbReference type="EMBL" id="CACVAP010000100">
    <property type="protein sequence ID" value="CAA6821889.1"/>
    <property type="molecule type" value="Genomic_DNA"/>
</dbReference>
<organism evidence="3">
    <name type="scientific">uncultured Sulfurovum sp</name>
    <dbReference type="NCBI Taxonomy" id="269237"/>
    <lineage>
        <taxon>Bacteria</taxon>
        <taxon>Pseudomonadati</taxon>
        <taxon>Campylobacterota</taxon>
        <taxon>Epsilonproteobacteria</taxon>
        <taxon>Campylobacterales</taxon>
        <taxon>Sulfurovaceae</taxon>
        <taxon>Sulfurovum</taxon>
        <taxon>environmental samples</taxon>
    </lineage>
</organism>
<proteinExistence type="predicted"/>
<dbReference type="Gene3D" id="3.10.350.10">
    <property type="entry name" value="LysM domain"/>
    <property type="match status" value="1"/>
</dbReference>
<feature type="transmembrane region" description="Helical" evidence="1">
    <location>
        <begin position="35"/>
        <end position="56"/>
    </location>
</feature>
<accession>A0A6S6U5A9</accession>
<dbReference type="SMART" id="SM00257">
    <property type="entry name" value="LysM"/>
    <property type="match status" value="1"/>
</dbReference>
<dbReference type="PROSITE" id="PS51782">
    <property type="entry name" value="LYSM"/>
    <property type="match status" value="1"/>
</dbReference>
<dbReference type="SUPFAM" id="SSF54106">
    <property type="entry name" value="LysM domain"/>
    <property type="match status" value="1"/>
</dbReference>
<evidence type="ECO:0000256" key="1">
    <source>
        <dbReference type="SAM" id="Phobius"/>
    </source>
</evidence>